<proteinExistence type="predicted"/>
<comment type="caution">
    <text evidence="1">The sequence shown here is derived from an EMBL/GenBank/DDBJ whole genome shotgun (WGS) entry which is preliminary data.</text>
</comment>
<name>A0ACC0MYR9_RHOML</name>
<evidence type="ECO:0000313" key="2">
    <source>
        <dbReference type="Proteomes" id="UP001062846"/>
    </source>
</evidence>
<organism evidence="1 2">
    <name type="scientific">Rhododendron molle</name>
    <name type="common">Chinese azalea</name>
    <name type="synonym">Azalea mollis</name>
    <dbReference type="NCBI Taxonomy" id="49168"/>
    <lineage>
        <taxon>Eukaryota</taxon>
        <taxon>Viridiplantae</taxon>
        <taxon>Streptophyta</taxon>
        <taxon>Embryophyta</taxon>
        <taxon>Tracheophyta</taxon>
        <taxon>Spermatophyta</taxon>
        <taxon>Magnoliopsida</taxon>
        <taxon>eudicotyledons</taxon>
        <taxon>Gunneridae</taxon>
        <taxon>Pentapetalae</taxon>
        <taxon>asterids</taxon>
        <taxon>Ericales</taxon>
        <taxon>Ericaceae</taxon>
        <taxon>Ericoideae</taxon>
        <taxon>Rhodoreae</taxon>
        <taxon>Rhododendron</taxon>
    </lineage>
</organism>
<dbReference type="Proteomes" id="UP001062846">
    <property type="component" value="Chromosome 7"/>
</dbReference>
<accession>A0ACC0MYR9</accession>
<sequence>MNGLTASSKFHGISLFVDVVSLGTSPSPQVLVDKYHGLTGNLLVEHLDGARIDLLSKEEYAEVGSLGMQGNELTALVKDDITALDVAVSDLLANVVPIDVARNITGLNPETTLGKVLSFGLFSAEGFMLMPERYFGFYALVIEFLCVICSCGGSKTFTTAETMLNARTLREWISSALGLVL</sequence>
<gene>
    <name evidence="1" type="ORF">RHMOL_Rhmol07G0063800</name>
</gene>
<reference evidence="1" key="1">
    <citation type="submission" date="2022-02" db="EMBL/GenBank/DDBJ databases">
        <title>Plant Genome Project.</title>
        <authorList>
            <person name="Zhang R.-G."/>
        </authorList>
    </citation>
    <scope>NUCLEOTIDE SEQUENCE</scope>
    <source>
        <strain evidence="1">AT1</strain>
    </source>
</reference>
<evidence type="ECO:0000313" key="1">
    <source>
        <dbReference type="EMBL" id="KAI8545764.1"/>
    </source>
</evidence>
<dbReference type="EMBL" id="CM046394">
    <property type="protein sequence ID" value="KAI8545764.1"/>
    <property type="molecule type" value="Genomic_DNA"/>
</dbReference>
<keyword evidence="2" id="KW-1185">Reference proteome</keyword>
<protein>
    <submittedName>
        <fullName evidence="1">Uncharacterized protein</fullName>
    </submittedName>
</protein>